<dbReference type="GO" id="GO:0005886">
    <property type="term" value="C:plasma membrane"/>
    <property type="evidence" value="ECO:0007669"/>
    <property type="project" value="TreeGrafter"/>
</dbReference>
<protein>
    <submittedName>
        <fullName evidence="2">Efflux RND transporter permease subunit</fullName>
    </submittedName>
</protein>
<gene>
    <name evidence="2" type="ORF">NE579_07895</name>
</gene>
<dbReference type="Gene3D" id="3.30.70.1440">
    <property type="entry name" value="Multidrug efflux transporter AcrB pore domain"/>
    <property type="match status" value="1"/>
</dbReference>
<dbReference type="Gene3D" id="3.30.70.1320">
    <property type="entry name" value="Multidrug efflux transporter AcrB pore domain like"/>
    <property type="match status" value="1"/>
</dbReference>
<dbReference type="RefSeq" id="WP_256303871.1">
    <property type="nucleotide sequence ID" value="NZ_JANFYS010000014.1"/>
</dbReference>
<dbReference type="PANTHER" id="PTHR32063">
    <property type="match status" value="1"/>
</dbReference>
<sequence length="1028" mass="109444">MTISKFCIKHKVTTLLAVILILVFGVVFTTQLQMSLLPNMSYPAAYVYCYYNGAGPSDMEELVTRPLESAIMSVSGVDEVQSSSADSVTTVQILYVDGTDVDIAAAKLREQFDALSLPDGCSDPVIINLNISDMMPAAMVALMGDDLSELQALAEDTVGPALERIGGVAAVDIFGGVGQQVAVQLDPTRAAGYGLSNAYICNFLAAENLLYPGGDMQNGSKTLTVSTDAKFQTVDDVANMLLALPTGGTIRLSEVADVALEATDPDTIAKVDGTACVLLQVTKQSGANEVTTANAVEAKMAELQAKAPSIRYTLPYLATDYINMAVESAIQNIVLGVVLAAIVVFLFLRRPDATMTIAISMPVCILSVFVLMNVFDLTLNMMSLGGIAMGVGMIVDNSIVVLENVYRYAGEGHDRMTSCVEGTREVTLSLTASTLTTVAVFLPLGLTGGLAGMIFKDFCLTIAFLILASLAIAVTLVPLLCYFLLDEEKVRRQRLRREARDAKRAGRPSLVQRARKAYTGVLRFFVRHLGLGMAASIALVAVFVGACLSTNMVLMPEMDQGQVTIQVSTPVGSELEETAAIADRVVAVARDHCPELNDLYYQTQAESATIMLNLVDKTERTRSSAQVAADLREYLQDIAGCEITTSASDMTAMMGSSNDISVAVTGEDYQVLSQIGEDLAARIAALEDAIDVSSSVSEQVPQVAVTVNRQAAAQYGLTAAAIGAAVRAELTGTTATTVTIDHKELDVVVRGDGVAARSLDALRSMPVASAYGGYVPLSSVAEVNVELAPQSITRVNQSRQITVTGDTISGNTTAMTKQIKEILAEYPMPEGYTAESGGSYADMMDSFSDLLLALLVALGLVYFILASQFESFLMPVIVMMILPVAFAGALFALPLTGRDLSMISLVALIMLAGTVVNASIILVDYIQTRRARGESREEAILNACPLRIRPVMMTTLTTILAVVPMALGMSGAAEMMADMGVTMISGMVVSTVITLLFTPVYYSVIDNISHIFHRRKRESETSTPVAAE</sequence>
<dbReference type="SUPFAM" id="SSF82714">
    <property type="entry name" value="Multidrug efflux transporter AcrB TolC docking domain, DN and DC subdomains"/>
    <property type="match status" value="2"/>
</dbReference>
<keyword evidence="1" id="KW-1133">Transmembrane helix</keyword>
<feature type="transmembrane region" description="Helical" evidence="1">
    <location>
        <begin position="381"/>
        <end position="406"/>
    </location>
</feature>
<proteinExistence type="predicted"/>
<evidence type="ECO:0000256" key="1">
    <source>
        <dbReference type="SAM" id="Phobius"/>
    </source>
</evidence>
<feature type="transmembrane region" description="Helical" evidence="1">
    <location>
        <begin position="847"/>
        <end position="865"/>
    </location>
</feature>
<name>A0AAW5JRZ1_9FIRM</name>
<dbReference type="PANTHER" id="PTHR32063:SF0">
    <property type="entry name" value="SWARMING MOTILITY PROTEIN SWRC"/>
    <property type="match status" value="1"/>
</dbReference>
<dbReference type="Pfam" id="PF00873">
    <property type="entry name" value="ACR_tran"/>
    <property type="match status" value="1"/>
</dbReference>
<reference evidence="2" key="1">
    <citation type="submission" date="2022-06" db="EMBL/GenBank/DDBJ databases">
        <title>Isolation of gut microbiota from human fecal samples.</title>
        <authorList>
            <person name="Pamer E.G."/>
            <person name="Barat B."/>
            <person name="Waligurski E."/>
            <person name="Medina S."/>
            <person name="Paddock L."/>
            <person name="Mostad J."/>
        </authorList>
    </citation>
    <scope>NUCLEOTIDE SEQUENCE</scope>
    <source>
        <strain evidence="2">DFI.9.91</strain>
    </source>
</reference>
<comment type="caution">
    <text evidence="2">The sequence shown here is derived from an EMBL/GenBank/DDBJ whole genome shotgun (WGS) entry which is preliminary data.</text>
</comment>
<dbReference type="InterPro" id="IPR001036">
    <property type="entry name" value="Acrflvin-R"/>
</dbReference>
<evidence type="ECO:0000313" key="3">
    <source>
        <dbReference type="Proteomes" id="UP001204562"/>
    </source>
</evidence>
<dbReference type="SUPFAM" id="SSF82693">
    <property type="entry name" value="Multidrug efflux transporter AcrB pore domain, PN1, PN2, PC1 and PC2 subdomains"/>
    <property type="match status" value="3"/>
</dbReference>
<feature type="transmembrane region" description="Helical" evidence="1">
    <location>
        <begin position="329"/>
        <end position="348"/>
    </location>
</feature>
<dbReference type="SUPFAM" id="SSF82866">
    <property type="entry name" value="Multidrug efflux transporter AcrB transmembrane domain"/>
    <property type="match status" value="2"/>
</dbReference>
<feature type="transmembrane region" description="Helical" evidence="1">
    <location>
        <begin position="946"/>
        <end position="967"/>
    </location>
</feature>
<dbReference type="PRINTS" id="PR00702">
    <property type="entry name" value="ACRIFLAVINRP"/>
</dbReference>
<dbReference type="GO" id="GO:0042910">
    <property type="term" value="F:xenobiotic transmembrane transporter activity"/>
    <property type="evidence" value="ECO:0007669"/>
    <property type="project" value="TreeGrafter"/>
</dbReference>
<dbReference type="InterPro" id="IPR027463">
    <property type="entry name" value="AcrB_DN_DC_subdom"/>
</dbReference>
<organism evidence="2 3">
    <name type="scientific">Intestinimonas massiliensis</name>
    <name type="common">ex Afouda et al. 2020</name>
    <dbReference type="NCBI Taxonomy" id="1673721"/>
    <lineage>
        <taxon>Bacteria</taxon>
        <taxon>Bacillati</taxon>
        <taxon>Bacillota</taxon>
        <taxon>Clostridia</taxon>
        <taxon>Eubacteriales</taxon>
        <taxon>Intestinimonas</taxon>
    </lineage>
</organism>
<evidence type="ECO:0000313" key="2">
    <source>
        <dbReference type="EMBL" id="MCQ4770383.1"/>
    </source>
</evidence>
<dbReference type="Proteomes" id="UP001204562">
    <property type="component" value="Unassembled WGS sequence"/>
</dbReference>
<keyword evidence="1" id="KW-0812">Transmembrane</keyword>
<keyword evidence="1" id="KW-0472">Membrane</keyword>
<feature type="transmembrane region" description="Helical" evidence="1">
    <location>
        <begin position="872"/>
        <end position="893"/>
    </location>
</feature>
<dbReference type="Gene3D" id="1.20.1640.10">
    <property type="entry name" value="Multidrug efflux transporter AcrB transmembrane domain"/>
    <property type="match status" value="2"/>
</dbReference>
<feature type="transmembrane region" description="Helical" evidence="1">
    <location>
        <begin position="427"/>
        <end position="455"/>
    </location>
</feature>
<feature type="transmembrane region" description="Helical" evidence="1">
    <location>
        <begin position="461"/>
        <end position="485"/>
    </location>
</feature>
<dbReference type="Gene3D" id="3.30.70.1430">
    <property type="entry name" value="Multidrug efflux transporter AcrB pore domain"/>
    <property type="match status" value="2"/>
</dbReference>
<feature type="transmembrane region" description="Helical" evidence="1">
    <location>
        <begin position="355"/>
        <end position="375"/>
    </location>
</feature>
<feature type="transmembrane region" description="Helical" evidence="1">
    <location>
        <begin position="979"/>
        <end position="1005"/>
    </location>
</feature>
<accession>A0AAW5JRZ1</accession>
<dbReference type="Gene3D" id="3.30.2090.10">
    <property type="entry name" value="Multidrug efflux transporter AcrB TolC docking domain, DN and DC subdomains"/>
    <property type="match status" value="2"/>
</dbReference>
<dbReference type="AlphaFoldDB" id="A0AAW5JRZ1"/>
<feature type="transmembrane region" description="Helical" evidence="1">
    <location>
        <begin position="524"/>
        <end position="546"/>
    </location>
</feature>
<dbReference type="EMBL" id="JANFYS010000014">
    <property type="protein sequence ID" value="MCQ4770383.1"/>
    <property type="molecule type" value="Genomic_DNA"/>
</dbReference>
<feature type="transmembrane region" description="Helical" evidence="1">
    <location>
        <begin position="905"/>
        <end position="926"/>
    </location>
</feature>